<dbReference type="RefSeq" id="WP_171655469.1">
    <property type="nucleotide sequence ID" value="NZ_WHOD01000109.1"/>
</dbReference>
<comment type="subcellular location">
    <subcellularLocation>
        <location evidence="1">Cytoplasm</location>
    </subcellularLocation>
</comment>
<dbReference type="InterPro" id="IPR011006">
    <property type="entry name" value="CheY-like_superfamily"/>
</dbReference>
<dbReference type="Pfam" id="PF00072">
    <property type="entry name" value="Response_reg"/>
    <property type="match status" value="1"/>
</dbReference>
<keyword evidence="5" id="KW-0805">Transcription regulation</keyword>
<dbReference type="Gene3D" id="3.40.50.2300">
    <property type="match status" value="1"/>
</dbReference>
<gene>
    <name evidence="11" type="ORF">GC093_28925</name>
</gene>
<keyword evidence="4" id="KW-0902">Two-component regulatory system</keyword>
<evidence type="ECO:0000256" key="3">
    <source>
        <dbReference type="ARBA" id="ARBA00022553"/>
    </source>
</evidence>
<dbReference type="AlphaFoldDB" id="A0A972K2Y0"/>
<dbReference type="SUPFAM" id="SSF52172">
    <property type="entry name" value="CheY-like"/>
    <property type="match status" value="1"/>
</dbReference>
<dbReference type="InterPro" id="IPR001789">
    <property type="entry name" value="Sig_transdc_resp-reg_receiver"/>
</dbReference>
<accession>A0A972K2Y0</accession>
<dbReference type="GO" id="GO:0005737">
    <property type="term" value="C:cytoplasm"/>
    <property type="evidence" value="ECO:0007669"/>
    <property type="project" value="UniProtKB-SubCell"/>
</dbReference>
<protein>
    <submittedName>
        <fullName evidence="11">Response regulator</fullName>
    </submittedName>
</protein>
<dbReference type="InterPro" id="IPR051552">
    <property type="entry name" value="HptR"/>
</dbReference>
<name>A0A972K2Y0_9BACL</name>
<evidence type="ECO:0000313" key="12">
    <source>
        <dbReference type="Proteomes" id="UP000641588"/>
    </source>
</evidence>
<evidence type="ECO:0000256" key="4">
    <source>
        <dbReference type="ARBA" id="ARBA00023012"/>
    </source>
</evidence>
<dbReference type="Pfam" id="PF12833">
    <property type="entry name" value="HTH_18"/>
    <property type="match status" value="1"/>
</dbReference>
<dbReference type="InterPro" id="IPR009057">
    <property type="entry name" value="Homeodomain-like_sf"/>
</dbReference>
<dbReference type="PANTHER" id="PTHR42713:SF3">
    <property type="entry name" value="TRANSCRIPTIONAL REGULATORY PROTEIN HPTR"/>
    <property type="match status" value="1"/>
</dbReference>
<keyword evidence="7" id="KW-0804">Transcription</keyword>
<sequence length="339" mass="39043">MQILIVDDEPIISLGLVKMVQTYTPAFTGIRTAMNGQEALKLIDELTPDIVLTDIRMPKMDGLSLCQSIHEHYERVQTVVISGYNDFEYAQKCMDYGVKHYLLKPVTKSDIHEVLDKLTQKTVRGYVSVALYVEWVDRMEQSIWSLQLDELERLTGQWRATVLSSSMTLVQTNELLQDCFALLIKRFHTRRFSPCLAKTEVTANSVKEAMDIFEFRLKQLANDLLAIRNGNFKDPMEEARAYIDSRLSQEISLDQVALMVGLTPTYFSALFKKTTQVTFVHYRIHKRMEKAKELLAIPHIRIVDVALEVGYEDYPHFTKTFKKIVGVSPSEYRYGIGIR</sequence>
<dbReference type="InterPro" id="IPR018060">
    <property type="entry name" value="HTH_AraC"/>
</dbReference>
<proteinExistence type="predicted"/>
<dbReference type="Proteomes" id="UP000641588">
    <property type="component" value="Unassembled WGS sequence"/>
</dbReference>
<keyword evidence="6" id="KW-0238">DNA-binding</keyword>
<dbReference type="PROSITE" id="PS01124">
    <property type="entry name" value="HTH_ARAC_FAMILY_2"/>
    <property type="match status" value="1"/>
</dbReference>
<dbReference type="SMART" id="SM00448">
    <property type="entry name" value="REC"/>
    <property type="match status" value="1"/>
</dbReference>
<feature type="domain" description="Response regulatory" evidence="10">
    <location>
        <begin position="2"/>
        <end position="119"/>
    </location>
</feature>
<dbReference type="PROSITE" id="PS50110">
    <property type="entry name" value="RESPONSE_REGULATORY"/>
    <property type="match status" value="1"/>
</dbReference>
<keyword evidence="2" id="KW-0963">Cytoplasm</keyword>
<dbReference type="Gene3D" id="1.10.10.60">
    <property type="entry name" value="Homeodomain-like"/>
    <property type="match status" value="2"/>
</dbReference>
<organism evidence="11 12">
    <name type="scientific">Paenibacillus foliorum</name>
    <dbReference type="NCBI Taxonomy" id="2654974"/>
    <lineage>
        <taxon>Bacteria</taxon>
        <taxon>Bacillati</taxon>
        <taxon>Bacillota</taxon>
        <taxon>Bacilli</taxon>
        <taxon>Bacillales</taxon>
        <taxon>Paenibacillaceae</taxon>
        <taxon>Paenibacillus</taxon>
    </lineage>
</organism>
<feature type="domain" description="HTH araC/xylS-type" evidence="9">
    <location>
        <begin position="237"/>
        <end position="335"/>
    </location>
</feature>
<comment type="caution">
    <text evidence="11">The sequence shown here is derived from an EMBL/GenBank/DDBJ whole genome shotgun (WGS) entry which is preliminary data.</text>
</comment>
<dbReference type="GO" id="GO:0000160">
    <property type="term" value="P:phosphorelay signal transduction system"/>
    <property type="evidence" value="ECO:0007669"/>
    <property type="project" value="UniProtKB-KW"/>
</dbReference>
<dbReference type="InterPro" id="IPR018062">
    <property type="entry name" value="HTH_AraC-typ_CS"/>
</dbReference>
<dbReference type="EMBL" id="WHOD01000109">
    <property type="protein sequence ID" value="NOU97221.1"/>
    <property type="molecule type" value="Genomic_DNA"/>
</dbReference>
<dbReference type="PROSITE" id="PS00041">
    <property type="entry name" value="HTH_ARAC_FAMILY_1"/>
    <property type="match status" value="1"/>
</dbReference>
<dbReference type="PRINTS" id="PR00032">
    <property type="entry name" value="HTHARAC"/>
</dbReference>
<keyword evidence="3 8" id="KW-0597">Phosphoprotein</keyword>
<evidence type="ECO:0000313" key="11">
    <source>
        <dbReference type="EMBL" id="NOU97221.1"/>
    </source>
</evidence>
<dbReference type="GO" id="GO:0043565">
    <property type="term" value="F:sequence-specific DNA binding"/>
    <property type="evidence" value="ECO:0007669"/>
    <property type="project" value="InterPro"/>
</dbReference>
<evidence type="ECO:0000259" key="9">
    <source>
        <dbReference type="PROSITE" id="PS01124"/>
    </source>
</evidence>
<feature type="modified residue" description="4-aspartylphosphate" evidence="8">
    <location>
        <position position="54"/>
    </location>
</feature>
<dbReference type="SMART" id="SM00342">
    <property type="entry name" value="HTH_ARAC"/>
    <property type="match status" value="1"/>
</dbReference>
<evidence type="ECO:0000256" key="1">
    <source>
        <dbReference type="ARBA" id="ARBA00004496"/>
    </source>
</evidence>
<evidence type="ECO:0000256" key="8">
    <source>
        <dbReference type="PROSITE-ProRule" id="PRU00169"/>
    </source>
</evidence>
<evidence type="ECO:0000256" key="7">
    <source>
        <dbReference type="ARBA" id="ARBA00023163"/>
    </source>
</evidence>
<evidence type="ECO:0000256" key="2">
    <source>
        <dbReference type="ARBA" id="ARBA00022490"/>
    </source>
</evidence>
<evidence type="ECO:0000259" key="10">
    <source>
        <dbReference type="PROSITE" id="PS50110"/>
    </source>
</evidence>
<reference evidence="11" key="1">
    <citation type="submission" date="2019-10" db="EMBL/GenBank/DDBJ databases">
        <title>Description of Paenibacillus glebae sp. nov.</title>
        <authorList>
            <person name="Carlier A."/>
            <person name="Qi S."/>
        </authorList>
    </citation>
    <scope>NUCLEOTIDE SEQUENCE</scope>
    <source>
        <strain evidence="11">LMG 31456</strain>
    </source>
</reference>
<dbReference type="InterPro" id="IPR020449">
    <property type="entry name" value="Tscrpt_reg_AraC-type_HTH"/>
</dbReference>
<dbReference type="PANTHER" id="PTHR42713">
    <property type="entry name" value="HISTIDINE KINASE-RELATED"/>
    <property type="match status" value="1"/>
</dbReference>
<dbReference type="GO" id="GO:0003700">
    <property type="term" value="F:DNA-binding transcription factor activity"/>
    <property type="evidence" value="ECO:0007669"/>
    <property type="project" value="InterPro"/>
</dbReference>
<evidence type="ECO:0000256" key="5">
    <source>
        <dbReference type="ARBA" id="ARBA00023015"/>
    </source>
</evidence>
<keyword evidence="12" id="KW-1185">Reference proteome</keyword>
<dbReference type="CDD" id="cd17536">
    <property type="entry name" value="REC_YesN-like"/>
    <property type="match status" value="1"/>
</dbReference>
<dbReference type="SUPFAM" id="SSF46689">
    <property type="entry name" value="Homeodomain-like"/>
    <property type="match status" value="2"/>
</dbReference>
<evidence type="ECO:0000256" key="6">
    <source>
        <dbReference type="ARBA" id="ARBA00023125"/>
    </source>
</evidence>